<dbReference type="AlphaFoldDB" id="A0A022KYU7"/>
<dbReference type="OrthoDB" id="9803968at2"/>
<organism evidence="3 4">
    <name type="scientific">Brachybacterium muris UCD-AY4</name>
    <dbReference type="NCBI Taxonomy" id="1249481"/>
    <lineage>
        <taxon>Bacteria</taxon>
        <taxon>Bacillati</taxon>
        <taxon>Actinomycetota</taxon>
        <taxon>Actinomycetes</taxon>
        <taxon>Micrococcales</taxon>
        <taxon>Dermabacteraceae</taxon>
        <taxon>Brachybacterium</taxon>
    </lineage>
</organism>
<keyword evidence="4" id="KW-1185">Reference proteome</keyword>
<dbReference type="Pfam" id="PF00501">
    <property type="entry name" value="AMP-binding"/>
    <property type="match status" value="1"/>
</dbReference>
<dbReference type="GO" id="GO:0004467">
    <property type="term" value="F:long-chain fatty acid-CoA ligase activity"/>
    <property type="evidence" value="ECO:0007669"/>
    <property type="project" value="UniProtKB-EC"/>
</dbReference>
<dbReference type="InterPro" id="IPR000873">
    <property type="entry name" value="AMP-dep_synth/lig_dom"/>
</dbReference>
<dbReference type="STRING" id="1249481.D641_0100685"/>
<dbReference type="Gene3D" id="3.40.50.12780">
    <property type="entry name" value="N-terminal domain of ligase-like"/>
    <property type="match status" value="1"/>
</dbReference>
<dbReference type="InterPro" id="IPR045851">
    <property type="entry name" value="AMP-bd_C_sf"/>
</dbReference>
<sequence length="569" mass="62090">MMTMLEERWSAAYHDGVTRHGLDYPSGSLVDELDVATRTWADKPALDFFGRRTSYRELASQVETVAGALHTLGVGPGTTVALLMPTCPQHVIAFYAVLACGGTVVEHNPLYPAPELEPMFADHRAEVAIVWDAACGTVQSLPAEVRPRALVAVNLIEQMPLGKRMLLSLPLKKARASRDQLTKPAPAGTIPFGELLRSDARAPREARPSADDVALLLYTSGTTGTPKGVQLSHRNLNATAAQARAWVTPMRPGEEVFMACLPLFHVFGCSLSMNAGLTVGAMIHLIPKPETGLILDAIRRRTPTTMIAVPPLFERLVDGAKERGISLQGIRTGIAGAMSLRPELVEAWEAATGGLLIEGYGLTECSPIVAGNPVDETRTPGSIGVPFPDTRVRLADPEDLDRDVELGEAGEILVKGPQVFSGYRNRPEETDEAFHDGWFRTGDIAVAGEDGFLKIVDRLKEMVITGGFNVYPSEVEEAIRGHEGIEDIAVVGMVDELGTEEVVAAVVTPDGLLPDVEALRRRLKERLTAYKVPRRFHVISELPRNEMGKVLRREVRARLEEIDRRRHKD</sequence>
<dbReference type="EC" id="6.2.1.3" evidence="3"/>
<dbReference type="PANTHER" id="PTHR43767:SF1">
    <property type="entry name" value="NONRIBOSOMAL PEPTIDE SYNTHASE PES1 (EUROFUNG)-RELATED"/>
    <property type="match status" value="1"/>
</dbReference>
<dbReference type="EMBL" id="AORC01000002">
    <property type="protein sequence ID" value="EYT51019.1"/>
    <property type="molecule type" value="Genomic_DNA"/>
</dbReference>
<dbReference type="InterPro" id="IPR042099">
    <property type="entry name" value="ANL_N_sf"/>
</dbReference>
<dbReference type="CDD" id="cd05936">
    <property type="entry name" value="FC-FACS_FadD_like"/>
    <property type="match status" value="1"/>
</dbReference>
<feature type="domain" description="AMP-binding enzyme C-terminal" evidence="2">
    <location>
        <begin position="474"/>
        <end position="549"/>
    </location>
</feature>
<evidence type="ECO:0000313" key="3">
    <source>
        <dbReference type="EMBL" id="EYT51019.1"/>
    </source>
</evidence>
<protein>
    <submittedName>
        <fullName evidence="3">Long-chain fatty acid--CoA ligase</fullName>
        <ecNumber evidence="3">6.2.1.3</ecNumber>
    </submittedName>
</protein>
<dbReference type="HOGENOM" id="CLU_000022_59_9_11"/>
<dbReference type="Pfam" id="PF13193">
    <property type="entry name" value="AMP-binding_C"/>
    <property type="match status" value="1"/>
</dbReference>
<evidence type="ECO:0000313" key="4">
    <source>
        <dbReference type="Proteomes" id="UP000019754"/>
    </source>
</evidence>
<reference evidence="3 4" key="1">
    <citation type="journal article" date="2013" name="Genome Announc.">
        <title>Draft genome sequence of an Actinobacterium, Brachybacterium muris strain UCD-AY4.</title>
        <authorList>
            <person name="Lo J.R."/>
            <person name="Lang J.M."/>
            <person name="Darling A.E."/>
            <person name="Eisen J.A."/>
            <person name="Coil D.A."/>
        </authorList>
    </citation>
    <scope>NUCLEOTIDE SEQUENCE [LARGE SCALE GENOMIC DNA]</scope>
    <source>
        <strain evidence="3 4">UCD-AY4</strain>
    </source>
</reference>
<accession>A0A022KYU7</accession>
<evidence type="ECO:0000259" key="2">
    <source>
        <dbReference type="Pfam" id="PF13193"/>
    </source>
</evidence>
<dbReference type="InterPro" id="IPR020845">
    <property type="entry name" value="AMP-binding_CS"/>
</dbReference>
<dbReference type="InterPro" id="IPR025110">
    <property type="entry name" value="AMP-bd_C"/>
</dbReference>
<proteinExistence type="predicted"/>
<comment type="caution">
    <text evidence="3">The sequence shown here is derived from an EMBL/GenBank/DDBJ whole genome shotgun (WGS) entry which is preliminary data.</text>
</comment>
<name>A0A022KYU7_9MICO</name>
<dbReference type="Gene3D" id="3.30.300.30">
    <property type="match status" value="1"/>
</dbReference>
<dbReference type="Proteomes" id="UP000019754">
    <property type="component" value="Unassembled WGS sequence"/>
</dbReference>
<evidence type="ECO:0000259" key="1">
    <source>
        <dbReference type="Pfam" id="PF00501"/>
    </source>
</evidence>
<keyword evidence="3" id="KW-0436">Ligase</keyword>
<dbReference type="PROSITE" id="PS00455">
    <property type="entry name" value="AMP_BINDING"/>
    <property type="match status" value="1"/>
</dbReference>
<feature type="domain" description="AMP-dependent synthetase/ligase" evidence="1">
    <location>
        <begin position="36"/>
        <end position="423"/>
    </location>
</feature>
<dbReference type="SUPFAM" id="SSF56801">
    <property type="entry name" value="Acetyl-CoA synthetase-like"/>
    <property type="match status" value="1"/>
</dbReference>
<dbReference type="InterPro" id="IPR050237">
    <property type="entry name" value="ATP-dep_AMP-bd_enzyme"/>
</dbReference>
<gene>
    <name evidence="3" type="ORF">D641_0100685</name>
</gene>
<dbReference type="PANTHER" id="PTHR43767">
    <property type="entry name" value="LONG-CHAIN-FATTY-ACID--COA LIGASE"/>
    <property type="match status" value="1"/>
</dbReference>